<keyword evidence="1" id="KW-0732">Signal</keyword>
<protein>
    <recommendedName>
        <fullName evidence="4">Fibronectin type-III domain-containing protein</fullName>
    </recommendedName>
</protein>
<gene>
    <name evidence="2" type="ORF">SAMN04488109_1857</name>
</gene>
<evidence type="ECO:0000313" key="2">
    <source>
        <dbReference type="EMBL" id="SHG79190.1"/>
    </source>
</evidence>
<accession>A0A1M5MP66</accession>
<feature type="chain" id="PRO_5013177849" description="Fibronectin type-III domain-containing protein" evidence="1">
    <location>
        <begin position="20"/>
        <end position="595"/>
    </location>
</feature>
<evidence type="ECO:0000256" key="1">
    <source>
        <dbReference type="SAM" id="SignalP"/>
    </source>
</evidence>
<dbReference type="AlphaFoldDB" id="A0A1M5MP66"/>
<dbReference type="Proteomes" id="UP000184212">
    <property type="component" value="Unassembled WGS sequence"/>
</dbReference>
<name>A0A1M5MP66_9BACT</name>
<dbReference type="OrthoDB" id="980225at2"/>
<dbReference type="RefSeq" id="WP_143164833.1">
    <property type="nucleotide sequence ID" value="NZ_FQWQ01000001.1"/>
</dbReference>
<reference evidence="2 3" key="1">
    <citation type="submission" date="2016-11" db="EMBL/GenBank/DDBJ databases">
        <authorList>
            <person name="Jaros S."/>
            <person name="Januszkiewicz K."/>
            <person name="Wedrychowicz H."/>
        </authorList>
    </citation>
    <scope>NUCLEOTIDE SEQUENCE [LARGE SCALE GENOMIC DNA]</scope>
    <source>
        <strain evidence="2 3">DSM 24574</strain>
    </source>
</reference>
<organism evidence="2 3">
    <name type="scientific">Chryseolinea serpens</name>
    <dbReference type="NCBI Taxonomy" id="947013"/>
    <lineage>
        <taxon>Bacteria</taxon>
        <taxon>Pseudomonadati</taxon>
        <taxon>Bacteroidota</taxon>
        <taxon>Cytophagia</taxon>
        <taxon>Cytophagales</taxon>
        <taxon>Fulvivirgaceae</taxon>
        <taxon>Chryseolinea</taxon>
    </lineage>
</organism>
<proteinExistence type="predicted"/>
<evidence type="ECO:0000313" key="3">
    <source>
        <dbReference type="Proteomes" id="UP000184212"/>
    </source>
</evidence>
<dbReference type="STRING" id="947013.SAMN04488109_1857"/>
<keyword evidence="3" id="KW-1185">Reference proteome</keyword>
<dbReference type="PROSITE" id="PS51257">
    <property type="entry name" value="PROKAR_LIPOPROTEIN"/>
    <property type="match status" value="1"/>
</dbReference>
<evidence type="ECO:0008006" key="4">
    <source>
        <dbReference type="Google" id="ProtNLM"/>
    </source>
</evidence>
<dbReference type="SUPFAM" id="SSF69304">
    <property type="entry name" value="Tricorn protease N-terminal domain"/>
    <property type="match status" value="1"/>
</dbReference>
<feature type="signal peptide" evidence="1">
    <location>
        <begin position="1"/>
        <end position="19"/>
    </location>
</feature>
<sequence>MKFCFAVALALCVIMLACTYDPKSEYINPIEPASLENFDISLNDIPNGDTIELFGSGTFSYTATTGKGVIDRVRITMGDQYVTESNTATGTFSLANYLRTGVWELKIDVITSSGSGSLAEKLQAEQVEVWRKWIVKIDVAPPPQPDLRLSEENGYQVLRWDAYQKKNFVRYQLRVTSAGDPERIIYFDDPAVTSWVDSSYMGVSDIQYEFYVFNVVSSAGDVASAKGTFGFNMKFNPADSMATLTLRPPKFYSAFDRYEIEENQEKRLVITDAKQPTVVMKLNTVGYKTTSDIGLKIYSKDPKQAYKSYSLQVADMVLPKRLGNPYRFYHYNADRNVMIGIGHNGSPVWRLVFFDPVTLVASDSIENDSYSYAVPFRGDYVYFTRPPSDLVQVNFITHAEKSFPGIQSSLDSGPFSISPANNQIVKFSWSHMTPSSQQYYENKIYDIANDKTLYLKSYSNISDILSPDGAYFRSGKLMYSLALNDYVGSLPDANTFIAFREDRPDEVLSYVGALVFVHDRSNLSVKRTLTAPAGSRFEYYDTAKKKILFTNPFTKMIYAADLDTGEVIPYRVNLADFVVLNGILFTPEGYILRLY</sequence>
<dbReference type="EMBL" id="FQWQ01000001">
    <property type="protein sequence ID" value="SHG79190.1"/>
    <property type="molecule type" value="Genomic_DNA"/>
</dbReference>